<dbReference type="AlphaFoldDB" id="A0A520KS58"/>
<dbReference type="InterPro" id="IPR038019">
    <property type="entry name" value="PRib_AMP_CycHydrolase_sf"/>
</dbReference>
<keyword evidence="7" id="KW-0862">Zinc</keyword>
<dbReference type="InterPro" id="IPR002496">
    <property type="entry name" value="PRib_AMP_CycHydrolase_dom"/>
</dbReference>
<feature type="binding site" evidence="7">
    <location>
        <position position="84"/>
    </location>
    <ligand>
        <name>Zn(2+)</name>
        <dbReference type="ChEBI" id="CHEBI:29105"/>
        <note>ligand shared between dimeric partners</note>
    </ligand>
</feature>
<sequence length="134" mass="15487">MTKLDNAGNFLIDFSKHLDGLIPAIVQDADTKEVLMMAYMNEEALRNTITTKKAYYWSRSRNKLWLKGEESGNFQTVIDIRIDCDEDTILLIVKQKGCACHMGYKSCFFRDINGKIVEERLSDPDTIYHKKSQK</sequence>
<feature type="domain" description="Phosphoribosyl-AMP cyclohydrolase" evidence="8">
    <location>
        <begin position="36"/>
        <end position="109"/>
    </location>
</feature>
<dbReference type="GO" id="GO:0008270">
    <property type="term" value="F:zinc ion binding"/>
    <property type="evidence" value="ECO:0007669"/>
    <property type="project" value="UniProtKB-UniRule"/>
</dbReference>
<comment type="function">
    <text evidence="7">Catalyzes the hydrolysis of the adenine ring of phosphoribosyl-AMP.</text>
</comment>
<dbReference type="NCBIfam" id="NF000768">
    <property type="entry name" value="PRK00051.1"/>
    <property type="match status" value="1"/>
</dbReference>
<organism evidence="9 10">
    <name type="scientific">Methanoliparum thermophilum</name>
    <dbReference type="NCBI Taxonomy" id="2491083"/>
    <lineage>
        <taxon>Archaea</taxon>
        <taxon>Methanobacteriati</taxon>
        <taxon>Methanobacteriota</taxon>
        <taxon>Candidatus Methanoliparia</taxon>
        <taxon>Candidatus Methanoliparales</taxon>
        <taxon>Candidatus Methanoliparaceae</taxon>
        <taxon>Candidatus Methanoliparum</taxon>
    </lineage>
</organism>
<evidence type="ECO:0000256" key="7">
    <source>
        <dbReference type="HAMAP-Rule" id="MF_01021"/>
    </source>
</evidence>
<evidence type="ECO:0000256" key="2">
    <source>
        <dbReference type="ARBA" id="ARBA00005169"/>
    </source>
</evidence>
<dbReference type="PANTHER" id="PTHR42945">
    <property type="entry name" value="HISTIDINE BIOSYNTHESIS BIFUNCTIONAL PROTEIN"/>
    <property type="match status" value="1"/>
</dbReference>
<comment type="cofactor">
    <cofactor evidence="7">
        <name>Mg(2+)</name>
        <dbReference type="ChEBI" id="CHEBI:18420"/>
    </cofactor>
    <text evidence="7">Binds 1 Mg(2+) ion per subunit.</text>
</comment>
<dbReference type="Proteomes" id="UP000317158">
    <property type="component" value="Unassembled WGS sequence"/>
</dbReference>
<evidence type="ECO:0000256" key="3">
    <source>
        <dbReference type="ARBA" id="ARBA00022490"/>
    </source>
</evidence>
<keyword evidence="6 7" id="KW-0368">Histidine biosynthesis</keyword>
<comment type="similarity">
    <text evidence="7">Belongs to the PRA-CH family.</text>
</comment>
<accession>A0A520KS58</accession>
<name>A0A520KS58_METT2</name>
<feature type="binding site" evidence="7">
    <location>
        <position position="87"/>
    </location>
    <ligand>
        <name>Mg(2+)</name>
        <dbReference type="ChEBI" id="CHEBI:18420"/>
    </ligand>
</feature>
<dbReference type="EC" id="3.5.4.19" evidence="7"/>
<dbReference type="SUPFAM" id="SSF141734">
    <property type="entry name" value="HisI-like"/>
    <property type="match status" value="1"/>
</dbReference>
<dbReference type="EMBL" id="RXIF01000006">
    <property type="protein sequence ID" value="RZN64433.1"/>
    <property type="molecule type" value="Genomic_DNA"/>
</dbReference>
<evidence type="ECO:0000256" key="6">
    <source>
        <dbReference type="ARBA" id="ARBA00023102"/>
    </source>
</evidence>
<dbReference type="UniPathway" id="UPA00031">
    <property type="reaction ID" value="UER00008"/>
</dbReference>
<comment type="caution">
    <text evidence="9">The sequence shown here is derived from an EMBL/GenBank/DDBJ whole genome shotgun (WGS) entry which is preliminary data.</text>
</comment>
<proteinExistence type="inferred from homology"/>
<feature type="binding site" evidence="7">
    <location>
        <position position="85"/>
    </location>
    <ligand>
        <name>Mg(2+)</name>
        <dbReference type="ChEBI" id="CHEBI:18420"/>
    </ligand>
</feature>
<evidence type="ECO:0000256" key="5">
    <source>
        <dbReference type="ARBA" id="ARBA00022801"/>
    </source>
</evidence>
<comment type="subunit">
    <text evidence="7">Homodimer.</text>
</comment>
<keyword evidence="5 7" id="KW-0378">Hydrolase</keyword>
<reference evidence="9 10" key="1">
    <citation type="journal article" date="2019" name="Nat. Microbiol.">
        <title>Wide diversity of methane and short-chain alkane metabolisms in uncultured archaea.</title>
        <authorList>
            <person name="Borrel G."/>
            <person name="Adam P.S."/>
            <person name="McKay L.J."/>
            <person name="Chen L.X."/>
            <person name="Sierra-Garcia I.N."/>
            <person name="Sieber C.M."/>
            <person name="Letourneur Q."/>
            <person name="Ghozlane A."/>
            <person name="Andersen G.L."/>
            <person name="Li W.J."/>
            <person name="Hallam S.J."/>
            <person name="Muyzer G."/>
            <person name="de Oliveira V.M."/>
            <person name="Inskeep W.P."/>
            <person name="Banfield J.F."/>
            <person name="Gribaldo S."/>
        </authorList>
    </citation>
    <scope>NUCLEOTIDE SEQUENCE [LARGE SCALE GENOMIC DNA]</scope>
    <source>
        <strain evidence="9">NM1a</strain>
    </source>
</reference>
<evidence type="ECO:0000256" key="4">
    <source>
        <dbReference type="ARBA" id="ARBA00022605"/>
    </source>
</evidence>
<evidence type="ECO:0000256" key="1">
    <source>
        <dbReference type="ARBA" id="ARBA00000024"/>
    </source>
</evidence>
<dbReference type="GO" id="GO:0000105">
    <property type="term" value="P:L-histidine biosynthetic process"/>
    <property type="evidence" value="ECO:0007669"/>
    <property type="project" value="UniProtKB-UniRule"/>
</dbReference>
<evidence type="ECO:0000313" key="10">
    <source>
        <dbReference type="Proteomes" id="UP000317158"/>
    </source>
</evidence>
<dbReference type="InterPro" id="IPR026660">
    <property type="entry name" value="PRA-CH"/>
</dbReference>
<feature type="binding site" evidence="7">
    <location>
        <position position="100"/>
    </location>
    <ligand>
        <name>Zn(2+)</name>
        <dbReference type="ChEBI" id="CHEBI:29105"/>
        <note>ligand shared between dimeric partners</note>
    </ligand>
</feature>
<dbReference type="PANTHER" id="PTHR42945:SF1">
    <property type="entry name" value="HISTIDINE BIOSYNTHESIS BIFUNCTIONAL PROTEIN HIS7"/>
    <property type="match status" value="1"/>
</dbReference>
<keyword evidence="4 7" id="KW-0028">Amino-acid biosynthesis</keyword>
<feature type="binding site" evidence="7">
    <location>
        <position position="107"/>
    </location>
    <ligand>
        <name>Zn(2+)</name>
        <dbReference type="ChEBI" id="CHEBI:29105"/>
        <note>ligand shared between dimeric partners</note>
    </ligand>
</feature>
<comment type="catalytic activity">
    <reaction evidence="1 7">
        <text>1-(5-phospho-beta-D-ribosyl)-5'-AMP + H2O = 1-(5-phospho-beta-D-ribosyl)-5-[(5-phospho-beta-D-ribosylamino)methylideneamino]imidazole-4-carboxamide</text>
        <dbReference type="Rhea" id="RHEA:20049"/>
        <dbReference type="ChEBI" id="CHEBI:15377"/>
        <dbReference type="ChEBI" id="CHEBI:58435"/>
        <dbReference type="ChEBI" id="CHEBI:59457"/>
        <dbReference type="EC" id="3.5.4.19"/>
    </reaction>
</comment>
<comment type="cofactor">
    <cofactor evidence="7">
        <name>Zn(2+)</name>
        <dbReference type="ChEBI" id="CHEBI:29105"/>
    </cofactor>
    <text evidence="7">Binds 1 zinc ion per subunit.</text>
</comment>
<dbReference type="Gene3D" id="3.10.20.810">
    <property type="entry name" value="Phosphoribosyl-AMP cyclohydrolase"/>
    <property type="match status" value="1"/>
</dbReference>
<comment type="pathway">
    <text evidence="2 7">Amino-acid biosynthesis; L-histidine biosynthesis; L-histidine from 5-phospho-alpha-D-ribose 1-diphosphate: step 3/9.</text>
</comment>
<comment type="subcellular location">
    <subcellularLocation>
        <location evidence="7">Cytoplasm</location>
    </subcellularLocation>
</comment>
<dbReference type="FunFam" id="3.10.20.810:FF:000001">
    <property type="entry name" value="Histidine biosynthesis bifunctional protein HisIE"/>
    <property type="match status" value="1"/>
</dbReference>
<evidence type="ECO:0000259" key="8">
    <source>
        <dbReference type="Pfam" id="PF01502"/>
    </source>
</evidence>
<evidence type="ECO:0000313" key="9">
    <source>
        <dbReference type="EMBL" id="RZN64433.1"/>
    </source>
</evidence>
<keyword evidence="7" id="KW-0460">Magnesium</keyword>
<dbReference type="GO" id="GO:0000287">
    <property type="term" value="F:magnesium ion binding"/>
    <property type="evidence" value="ECO:0007669"/>
    <property type="project" value="UniProtKB-UniRule"/>
</dbReference>
<dbReference type="GO" id="GO:0004636">
    <property type="term" value="F:phosphoribosyl-ATP diphosphatase activity"/>
    <property type="evidence" value="ECO:0007669"/>
    <property type="project" value="UniProtKB-ARBA"/>
</dbReference>
<gene>
    <name evidence="7 9" type="primary">hisI</name>
    <name evidence="9" type="ORF">EF806_03555</name>
</gene>
<protein>
    <recommendedName>
        <fullName evidence="7">Phosphoribosyl-AMP cyclohydrolase</fullName>
        <shortName evidence="7">PRA-CH</shortName>
        <ecNumber evidence="7">3.5.4.19</ecNumber>
    </recommendedName>
</protein>
<keyword evidence="3 7" id="KW-0963">Cytoplasm</keyword>
<dbReference type="GO" id="GO:0004635">
    <property type="term" value="F:phosphoribosyl-AMP cyclohydrolase activity"/>
    <property type="evidence" value="ECO:0007669"/>
    <property type="project" value="UniProtKB-UniRule"/>
</dbReference>
<dbReference type="GO" id="GO:0005737">
    <property type="term" value="C:cytoplasm"/>
    <property type="evidence" value="ECO:0007669"/>
    <property type="project" value="UniProtKB-SubCell"/>
</dbReference>
<keyword evidence="7" id="KW-0479">Metal-binding</keyword>
<dbReference type="HAMAP" id="MF_01021">
    <property type="entry name" value="HisI"/>
    <property type="match status" value="1"/>
</dbReference>
<dbReference type="Pfam" id="PF01502">
    <property type="entry name" value="PRA-CH"/>
    <property type="match status" value="1"/>
</dbReference>
<feature type="binding site" evidence="7">
    <location>
        <position position="83"/>
    </location>
    <ligand>
        <name>Mg(2+)</name>
        <dbReference type="ChEBI" id="CHEBI:18420"/>
    </ligand>
</feature>